<dbReference type="Proteomes" id="UP001209540">
    <property type="component" value="Unassembled WGS sequence"/>
</dbReference>
<feature type="transmembrane region" description="Helical" evidence="1">
    <location>
        <begin position="219"/>
        <end position="241"/>
    </location>
</feature>
<keyword evidence="1" id="KW-0472">Membrane</keyword>
<sequence>MIDPVAFAFYCFYFYMAWKFFEGELRTLWMEWAYSPPKVYYRPPPFFPPLRQETTPVGSVVVPMDEDVFWLGIAHQLMALSIGDDDPMDTDYNVEDLRFCRFGLLICAIDMALVAIRVWLEEPRLCRLHYGVENGPCAIRRATNSGSSRQLWWMGSSSSGIKVMHILGGSRVAAMNESLLVLMDFDDGNKWIWIIYVRYDNGPTLISSQFVQYLFGISYTYQSVSCSLALIPIIIWSYVLLGEERKKRILVKWPRVYSILHLVLRQLLILQGSLVPLTLESKSWRCAIYILSVPVPLAVVWGRSCQARFQAFSLPLFLESCSPEAKVVCLTQQASRVNNLFCGKRDWRKGTSRMVMVVVVVITDQQSGTKKL</sequence>
<reference evidence="2" key="1">
    <citation type="journal article" date="2022" name="IScience">
        <title>Evolution of zygomycete secretomes and the origins of terrestrial fungal ecologies.</title>
        <authorList>
            <person name="Chang Y."/>
            <person name="Wang Y."/>
            <person name="Mondo S."/>
            <person name="Ahrendt S."/>
            <person name="Andreopoulos W."/>
            <person name="Barry K."/>
            <person name="Beard J."/>
            <person name="Benny G.L."/>
            <person name="Blankenship S."/>
            <person name="Bonito G."/>
            <person name="Cuomo C."/>
            <person name="Desiro A."/>
            <person name="Gervers K.A."/>
            <person name="Hundley H."/>
            <person name="Kuo A."/>
            <person name="LaButti K."/>
            <person name="Lang B.F."/>
            <person name="Lipzen A."/>
            <person name="O'Donnell K."/>
            <person name="Pangilinan J."/>
            <person name="Reynolds N."/>
            <person name="Sandor L."/>
            <person name="Smith M.E."/>
            <person name="Tsang A."/>
            <person name="Grigoriev I.V."/>
            <person name="Stajich J.E."/>
            <person name="Spatafora J.W."/>
        </authorList>
    </citation>
    <scope>NUCLEOTIDE SEQUENCE</scope>
    <source>
        <strain evidence="2">RSA 2281</strain>
    </source>
</reference>
<comment type="caution">
    <text evidence="2">The sequence shown here is derived from an EMBL/GenBank/DDBJ whole genome shotgun (WGS) entry which is preliminary data.</text>
</comment>
<proteinExistence type="predicted"/>
<dbReference type="EMBL" id="JAIXMP010000001">
    <property type="protein sequence ID" value="KAI9278973.1"/>
    <property type="molecule type" value="Genomic_DNA"/>
</dbReference>
<gene>
    <name evidence="2" type="ORF">BDA99DRAFT_531703</name>
</gene>
<accession>A0AAD5KD61</accession>
<evidence type="ECO:0000256" key="1">
    <source>
        <dbReference type="SAM" id="Phobius"/>
    </source>
</evidence>
<organism evidence="2 3">
    <name type="scientific">Phascolomyces articulosus</name>
    <dbReference type="NCBI Taxonomy" id="60185"/>
    <lineage>
        <taxon>Eukaryota</taxon>
        <taxon>Fungi</taxon>
        <taxon>Fungi incertae sedis</taxon>
        <taxon>Mucoromycota</taxon>
        <taxon>Mucoromycotina</taxon>
        <taxon>Mucoromycetes</taxon>
        <taxon>Mucorales</taxon>
        <taxon>Lichtheimiaceae</taxon>
        <taxon>Phascolomyces</taxon>
    </lineage>
</organism>
<keyword evidence="1" id="KW-1133">Transmembrane helix</keyword>
<keyword evidence="1" id="KW-0812">Transmembrane</keyword>
<keyword evidence="3" id="KW-1185">Reference proteome</keyword>
<dbReference type="AlphaFoldDB" id="A0AAD5KD61"/>
<evidence type="ECO:0000313" key="3">
    <source>
        <dbReference type="Proteomes" id="UP001209540"/>
    </source>
</evidence>
<name>A0AAD5KD61_9FUNG</name>
<evidence type="ECO:0000313" key="2">
    <source>
        <dbReference type="EMBL" id="KAI9278973.1"/>
    </source>
</evidence>
<protein>
    <submittedName>
        <fullName evidence="2">Uncharacterized protein</fullName>
    </submittedName>
</protein>
<reference evidence="2" key="2">
    <citation type="submission" date="2023-02" db="EMBL/GenBank/DDBJ databases">
        <authorList>
            <consortium name="DOE Joint Genome Institute"/>
            <person name="Mondo S.J."/>
            <person name="Chang Y."/>
            <person name="Wang Y."/>
            <person name="Ahrendt S."/>
            <person name="Andreopoulos W."/>
            <person name="Barry K."/>
            <person name="Beard J."/>
            <person name="Benny G.L."/>
            <person name="Blankenship S."/>
            <person name="Bonito G."/>
            <person name="Cuomo C."/>
            <person name="Desiro A."/>
            <person name="Gervers K.A."/>
            <person name="Hundley H."/>
            <person name="Kuo A."/>
            <person name="LaButti K."/>
            <person name="Lang B.F."/>
            <person name="Lipzen A."/>
            <person name="O'Donnell K."/>
            <person name="Pangilinan J."/>
            <person name="Reynolds N."/>
            <person name="Sandor L."/>
            <person name="Smith M.W."/>
            <person name="Tsang A."/>
            <person name="Grigoriev I.V."/>
            <person name="Stajich J.E."/>
            <person name="Spatafora J.W."/>
        </authorList>
    </citation>
    <scope>NUCLEOTIDE SEQUENCE</scope>
    <source>
        <strain evidence="2">RSA 2281</strain>
    </source>
</reference>